<dbReference type="Gene3D" id="1.20.1510.10">
    <property type="entry name" value="Cation efflux protein transmembrane domain"/>
    <property type="match status" value="1"/>
</dbReference>
<dbReference type="EMBL" id="CAXITT010000117">
    <property type="protein sequence ID" value="CAL1532463.1"/>
    <property type="molecule type" value="Genomic_DNA"/>
</dbReference>
<dbReference type="Gene3D" id="3.90.530.10">
    <property type="entry name" value="XPA C-terminal domain"/>
    <property type="match status" value="1"/>
</dbReference>
<dbReference type="Pfam" id="PF01545">
    <property type="entry name" value="Cation_efflux"/>
    <property type="match status" value="1"/>
</dbReference>
<proteinExistence type="inferred from homology"/>
<dbReference type="InterPro" id="IPR002524">
    <property type="entry name" value="Cation_efflux"/>
</dbReference>
<evidence type="ECO:0000256" key="12">
    <source>
        <dbReference type="ARBA" id="ARBA00023015"/>
    </source>
</evidence>
<keyword evidence="10" id="KW-0864">Zinc transport</keyword>
<dbReference type="InterPro" id="IPR027469">
    <property type="entry name" value="Cation_efflux_TMD_sf"/>
</dbReference>
<evidence type="ECO:0000256" key="4">
    <source>
        <dbReference type="ARBA" id="ARBA00008873"/>
    </source>
</evidence>
<keyword evidence="8" id="KW-0256">Endoplasmic reticulum</keyword>
<feature type="domain" description="Cation efflux protein transmembrane" evidence="24">
    <location>
        <begin position="303"/>
        <end position="511"/>
    </location>
</feature>
<feature type="compositionally biased region" description="Polar residues" evidence="22">
    <location>
        <begin position="275"/>
        <end position="286"/>
    </location>
</feature>
<dbReference type="SUPFAM" id="SSF46955">
    <property type="entry name" value="Putative DNA-binding domain"/>
    <property type="match status" value="1"/>
</dbReference>
<keyword evidence="17" id="KW-0539">Nucleus</keyword>
<dbReference type="Proteomes" id="UP001497497">
    <property type="component" value="Unassembled WGS sequence"/>
</dbReference>
<evidence type="ECO:0000256" key="9">
    <source>
        <dbReference type="ARBA" id="ARBA00022833"/>
    </source>
</evidence>
<evidence type="ECO:0000256" key="19">
    <source>
        <dbReference type="ARBA" id="ARBA00034845"/>
    </source>
</evidence>
<keyword evidence="9" id="KW-0862">Zinc</keyword>
<keyword evidence="15 23" id="KW-0472">Membrane</keyword>
<evidence type="ECO:0000259" key="24">
    <source>
        <dbReference type="Pfam" id="PF01545"/>
    </source>
</evidence>
<evidence type="ECO:0000256" key="6">
    <source>
        <dbReference type="ARBA" id="ARBA00022449"/>
    </source>
</evidence>
<evidence type="ECO:0000256" key="10">
    <source>
        <dbReference type="ARBA" id="ARBA00022906"/>
    </source>
</evidence>
<keyword evidence="13" id="KW-0406">Ion transport</keyword>
<dbReference type="PANTHER" id="PTHR13414:SF9">
    <property type="entry name" value="PROTON-COUPLED ZINC ANTIPORTER SLC30A9, MITOCHONDRIAL"/>
    <property type="match status" value="1"/>
</dbReference>
<keyword evidence="5" id="KW-0813">Transport</keyword>
<keyword evidence="16" id="KW-0804">Transcription</keyword>
<comment type="catalytic activity">
    <reaction evidence="21">
        <text>Zn(2+)(in) + 2 H(+)(out) = Zn(2+)(out) + 2 H(+)(in)</text>
        <dbReference type="Rhea" id="RHEA:72627"/>
        <dbReference type="ChEBI" id="CHEBI:15378"/>
        <dbReference type="ChEBI" id="CHEBI:29105"/>
    </reaction>
</comment>
<name>A0AAV2HFA2_LYMST</name>
<feature type="transmembrane region" description="Helical" evidence="23">
    <location>
        <begin position="403"/>
        <end position="426"/>
    </location>
</feature>
<reference evidence="25 26" key="1">
    <citation type="submission" date="2024-04" db="EMBL/GenBank/DDBJ databases">
        <authorList>
            <consortium name="Genoscope - CEA"/>
            <person name="William W."/>
        </authorList>
    </citation>
    <scope>NUCLEOTIDE SEQUENCE [LARGE SCALE GENOMIC DNA]</scope>
</reference>
<evidence type="ECO:0000256" key="15">
    <source>
        <dbReference type="ARBA" id="ARBA00023136"/>
    </source>
</evidence>
<evidence type="ECO:0000256" key="17">
    <source>
        <dbReference type="ARBA" id="ARBA00023242"/>
    </source>
</evidence>
<dbReference type="InterPro" id="IPR040177">
    <property type="entry name" value="SLC30A9"/>
</dbReference>
<dbReference type="PANTHER" id="PTHR13414">
    <property type="entry name" value="HUEL-CATION TRANSPORTER"/>
    <property type="match status" value="1"/>
</dbReference>
<evidence type="ECO:0000256" key="11">
    <source>
        <dbReference type="ARBA" id="ARBA00022989"/>
    </source>
</evidence>
<dbReference type="GO" id="GO:0015297">
    <property type="term" value="F:antiporter activity"/>
    <property type="evidence" value="ECO:0007669"/>
    <property type="project" value="UniProtKB-KW"/>
</dbReference>
<feature type="region of interest" description="Disordered" evidence="22">
    <location>
        <begin position="268"/>
        <end position="293"/>
    </location>
</feature>
<evidence type="ECO:0000256" key="20">
    <source>
        <dbReference type="ARBA" id="ARBA00034922"/>
    </source>
</evidence>
<dbReference type="GO" id="GO:0006829">
    <property type="term" value="P:zinc ion transport"/>
    <property type="evidence" value="ECO:0007669"/>
    <property type="project" value="UniProtKB-KW"/>
</dbReference>
<protein>
    <recommendedName>
        <fullName evidence="19">Proton-coupled zinc antiporter SLC30A9, mitochondrial</fullName>
    </recommendedName>
    <alternativeName>
        <fullName evidence="18">Solute carrier family 30 member 9</fullName>
    </alternativeName>
    <alternativeName>
        <fullName evidence="20">Zinc transporter 9</fullName>
    </alternativeName>
</protein>
<evidence type="ECO:0000256" key="7">
    <source>
        <dbReference type="ARBA" id="ARBA00022692"/>
    </source>
</evidence>
<dbReference type="GO" id="GO:0006882">
    <property type="term" value="P:intracellular zinc ion homeostasis"/>
    <property type="evidence" value="ECO:0007669"/>
    <property type="project" value="TreeGrafter"/>
</dbReference>
<evidence type="ECO:0000256" key="8">
    <source>
        <dbReference type="ARBA" id="ARBA00022824"/>
    </source>
</evidence>
<comment type="similarity">
    <text evidence="4">Belongs to the cation diffusion facilitator (CDF) transporter (TC 2.A.4) family. SLC30A subfamily.</text>
</comment>
<dbReference type="AlphaFoldDB" id="A0AAV2HFA2"/>
<sequence length="629" mass="69776">MFKLPLASYAEMQAFVKSVSCLRQSIVAPVYLCHQCQHQLARVKTRRNHSQSLARYSNVTCITGVYSPPYTLHKKSVTWQLCFNRHSSTKPPPTTDGDQNSNNVTGSTPSSKAPGGQQVFGPDPKVLSSTDTKPGTSGEGPDVAAEVERKKNKLLSVIPRMRKPNPIDYSYTGNIYILPRRAVMEYLLKPSDLVELPKYTRRSPYDDGTRITLYLRSDVEEVALKKWGDFDKLNKEKAKIRSSDSLKNFDITDIRMLLGEMHSSSGFVNPDDPNTRNINDGATPSAQPKEPTFWSSGSTKVVLSAVLVNGANTLTKLIAWLYTGSHSMFSEFVHSFADTMNQIVLGFGLYHSFKKPDTDHPYGYRNLRHISSLISGVGIFFFGTGLSYYHSLQGFLHPTELGNLTWCVATLIGSLISEGATLLIAINQVKKSSQALNMGFKEYCMRGVDPNVNVVLLEDFAAVLGVGIAGICITVSALTGSSLADAAGSALIGTLLGSVAAFIIHQNTHQLVGRSIPETERQEISQWLERDRMIRSLHDIKATMMGGVVRYKAEVDFDGREITRAYLYKQDMDLMLAEVQKLKTVEDLEVFMMNHGEKIIDELGAEVDRIEKALKSQHPEIRHVDLEAL</sequence>
<dbReference type="CDD" id="cd21078">
    <property type="entry name" value="NTD_ZNT9"/>
    <property type="match status" value="1"/>
</dbReference>
<evidence type="ECO:0000256" key="13">
    <source>
        <dbReference type="ARBA" id="ARBA00023065"/>
    </source>
</evidence>
<comment type="subcellular location">
    <subcellularLocation>
        <location evidence="3">Endoplasmic reticulum</location>
    </subcellularLocation>
    <subcellularLocation>
        <location evidence="2">Mitochondrion membrane</location>
        <topology evidence="2">Multi-pass membrane protein</topology>
    </subcellularLocation>
    <subcellularLocation>
        <location evidence="1">Nucleus</location>
    </subcellularLocation>
</comment>
<dbReference type="InterPro" id="IPR009061">
    <property type="entry name" value="DNA-bd_dom_put_sf"/>
</dbReference>
<evidence type="ECO:0000256" key="1">
    <source>
        <dbReference type="ARBA" id="ARBA00004123"/>
    </source>
</evidence>
<dbReference type="GO" id="GO:0008324">
    <property type="term" value="F:monoatomic cation transmembrane transporter activity"/>
    <property type="evidence" value="ECO:0007669"/>
    <property type="project" value="InterPro"/>
</dbReference>
<feature type="transmembrane region" description="Helical" evidence="23">
    <location>
        <begin position="370"/>
        <end position="391"/>
    </location>
</feature>
<evidence type="ECO:0000313" key="26">
    <source>
        <dbReference type="Proteomes" id="UP001497497"/>
    </source>
</evidence>
<gene>
    <name evidence="25" type="ORF">GSLYS_00006542001</name>
</gene>
<dbReference type="GO" id="GO:0005783">
    <property type="term" value="C:endoplasmic reticulum"/>
    <property type="evidence" value="ECO:0007669"/>
    <property type="project" value="UniProtKB-SubCell"/>
</dbReference>
<feature type="compositionally biased region" description="Polar residues" evidence="22">
    <location>
        <begin position="96"/>
        <end position="111"/>
    </location>
</feature>
<evidence type="ECO:0000256" key="16">
    <source>
        <dbReference type="ARBA" id="ARBA00023163"/>
    </source>
</evidence>
<evidence type="ECO:0000256" key="3">
    <source>
        <dbReference type="ARBA" id="ARBA00004240"/>
    </source>
</evidence>
<dbReference type="GO" id="GO:0005634">
    <property type="term" value="C:nucleus"/>
    <property type="evidence" value="ECO:0007669"/>
    <property type="project" value="UniProtKB-SubCell"/>
</dbReference>
<evidence type="ECO:0000313" key="25">
    <source>
        <dbReference type="EMBL" id="CAL1532463.1"/>
    </source>
</evidence>
<organism evidence="25 26">
    <name type="scientific">Lymnaea stagnalis</name>
    <name type="common">Great pond snail</name>
    <name type="synonym">Helix stagnalis</name>
    <dbReference type="NCBI Taxonomy" id="6523"/>
    <lineage>
        <taxon>Eukaryota</taxon>
        <taxon>Metazoa</taxon>
        <taxon>Spiralia</taxon>
        <taxon>Lophotrochozoa</taxon>
        <taxon>Mollusca</taxon>
        <taxon>Gastropoda</taxon>
        <taxon>Heterobranchia</taxon>
        <taxon>Euthyneura</taxon>
        <taxon>Panpulmonata</taxon>
        <taxon>Hygrophila</taxon>
        <taxon>Lymnaeoidea</taxon>
        <taxon>Lymnaeidae</taxon>
        <taxon>Lymnaea</taxon>
    </lineage>
</organism>
<evidence type="ECO:0000256" key="22">
    <source>
        <dbReference type="SAM" id="MobiDB-lite"/>
    </source>
</evidence>
<dbReference type="NCBIfam" id="TIGR01297">
    <property type="entry name" value="CDF"/>
    <property type="match status" value="1"/>
</dbReference>
<keyword evidence="26" id="KW-1185">Reference proteome</keyword>
<evidence type="ECO:0000256" key="18">
    <source>
        <dbReference type="ARBA" id="ARBA00033405"/>
    </source>
</evidence>
<evidence type="ECO:0000256" key="5">
    <source>
        <dbReference type="ARBA" id="ARBA00022448"/>
    </source>
</evidence>
<feature type="region of interest" description="Disordered" evidence="22">
    <location>
        <begin position="89"/>
        <end position="145"/>
    </location>
</feature>
<feature type="transmembrane region" description="Helical" evidence="23">
    <location>
        <begin position="486"/>
        <end position="504"/>
    </location>
</feature>
<dbReference type="InterPro" id="IPR058533">
    <property type="entry name" value="Cation_efflux_TM"/>
</dbReference>
<dbReference type="SUPFAM" id="SSF161111">
    <property type="entry name" value="Cation efflux protein transmembrane domain-like"/>
    <property type="match status" value="1"/>
</dbReference>
<keyword evidence="12" id="KW-0805">Transcription regulation</keyword>
<feature type="transmembrane region" description="Helical" evidence="23">
    <location>
        <begin position="460"/>
        <end position="480"/>
    </location>
</feature>
<keyword evidence="6" id="KW-0050">Antiport</keyword>
<accession>A0AAV2HFA2</accession>
<comment type="caution">
    <text evidence="25">The sequence shown here is derived from an EMBL/GenBank/DDBJ whole genome shotgun (WGS) entry which is preliminary data.</text>
</comment>
<keyword evidence="7 23" id="KW-0812">Transmembrane</keyword>
<keyword evidence="11 23" id="KW-1133">Transmembrane helix</keyword>
<evidence type="ECO:0000256" key="2">
    <source>
        <dbReference type="ARBA" id="ARBA00004225"/>
    </source>
</evidence>
<evidence type="ECO:0000256" key="21">
    <source>
        <dbReference type="ARBA" id="ARBA00048349"/>
    </source>
</evidence>
<evidence type="ECO:0000256" key="23">
    <source>
        <dbReference type="SAM" id="Phobius"/>
    </source>
</evidence>
<evidence type="ECO:0000256" key="14">
    <source>
        <dbReference type="ARBA" id="ARBA00023128"/>
    </source>
</evidence>
<keyword evidence="14" id="KW-0496">Mitochondrion</keyword>
<dbReference type="InterPro" id="IPR037129">
    <property type="entry name" value="XPA_sf"/>
</dbReference>
<dbReference type="GO" id="GO:0031966">
    <property type="term" value="C:mitochondrial membrane"/>
    <property type="evidence" value="ECO:0007669"/>
    <property type="project" value="UniProtKB-SubCell"/>
</dbReference>